<keyword evidence="6" id="KW-0808">Transferase</keyword>
<dbReference type="SUPFAM" id="SSF47384">
    <property type="entry name" value="Homodimeric domain of signal transducing histidine kinase"/>
    <property type="match status" value="1"/>
</dbReference>
<keyword evidence="14" id="KW-0175">Coiled coil</keyword>
<sequence>RRQIHNIYHKVLVFLHLSPLSLAAKCRITFGGAVVLVLALALAIPYIWMGQLTTMGFLDAERRKSEMLLSRHFQTKEPSEAAPPALDNTGAMLDANDAQIRWIRFTKDEQNKMQLLTDEQIEMIKLLKADEDRDDRIRFAKKDGILQSNYVRIFRATDKCISCHNPQGSASAFSRNEPIGAVIIQRPARSIRKTGTMNQVCVIIAGLIAGIGAIVAFYMITQRVILRPIRQLRAIANNVAEGNLDIRSSIKTGDEYEKLANAFNHMLDGLQQTQEKLRNANKQLDDKIAALSERNIELFKANKIKGEFLANISHEFRTPL</sequence>
<keyword evidence="7 15" id="KW-0812">Transmembrane</keyword>
<feature type="coiled-coil region" evidence="14">
    <location>
        <begin position="267"/>
        <end position="294"/>
    </location>
</feature>
<evidence type="ECO:0000256" key="3">
    <source>
        <dbReference type="ARBA" id="ARBA00012438"/>
    </source>
</evidence>
<evidence type="ECO:0000256" key="11">
    <source>
        <dbReference type="ARBA" id="ARBA00022989"/>
    </source>
</evidence>
<evidence type="ECO:0000256" key="13">
    <source>
        <dbReference type="ARBA" id="ARBA00023136"/>
    </source>
</evidence>
<keyword evidence="11 15" id="KW-1133">Transmembrane helix</keyword>
<evidence type="ECO:0000256" key="5">
    <source>
        <dbReference type="ARBA" id="ARBA00022553"/>
    </source>
</evidence>
<dbReference type="CDD" id="cd06225">
    <property type="entry name" value="HAMP"/>
    <property type="match status" value="1"/>
</dbReference>
<keyword evidence="13 15" id="KW-0472">Membrane</keyword>
<evidence type="ECO:0000256" key="14">
    <source>
        <dbReference type="SAM" id="Coils"/>
    </source>
</evidence>
<dbReference type="Gene3D" id="1.10.287.130">
    <property type="match status" value="1"/>
</dbReference>
<dbReference type="SMART" id="SM00304">
    <property type="entry name" value="HAMP"/>
    <property type="match status" value="1"/>
</dbReference>
<evidence type="ECO:0000259" key="16">
    <source>
        <dbReference type="PROSITE" id="PS50885"/>
    </source>
</evidence>
<reference evidence="17" key="1">
    <citation type="journal article" date="2014" name="Front. Microbiol.">
        <title>High frequency of phylogenetically diverse reductive dehalogenase-homologous genes in deep subseafloor sedimentary metagenomes.</title>
        <authorList>
            <person name="Kawai M."/>
            <person name="Futagami T."/>
            <person name="Toyoda A."/>
            <person name="Takaki Y."/>
            <person name="Nishi S."/>
            <person name="Hori S."/>
            <person name="Arai W."/>
            <person name="Tsubouchi T."/>
            <person name="Morono Y."/>
            <person name="Uchiyama I."/>
            <person name="Ito T."/>
            <person name="Fujiyama A."/>
            <person name="Inagaki F."/>
            <person name="Takami H."/>
        </authorList>
    </citation>
    <scope>NUCLEOTIDE SEQUENCE</scope>
    <source>
        <strain evidence="17">Expedition CK06-06</strain>
    </source>
</reference>
<gene>
    <name evidence="17" type="ORF">S01H1_18834</name>
</gene>
<dbReference type="Gene3D" id="6.10.340.10">
    <property type="match status" value="1"/>
</dbReference>
<dbReference type="AlphaFoldDB" id="X0T9B7"/>
<keyword evidence="9" id="KW-0418">Kinase</keyword>
<keyword evidence="8" id="KW-0547">Nucleotide-binding</keyword>
<dbReference type="PANTHER" id="PTHR45528">
    <property type="entry name" value="SENSOR HISTIDINE KINASE CPXA"/>
    <property type="match status" value="1"/>
</dbReference>
<keyword evidence="10" id="KW-0067">ATP-binding</keyword>
<dbReference type="GO" id="GO:0000155">
    <property type="term" value="F:phosphorelay sensor kinase activity"/>
    <property type="evidence" value="ECO:0007669"/>
    <property type="project" value="InterPro"/>
</dbReference>
<dbReference type="GO" id="GO:0005886">
    <property type="term" value="C:plasma membrane"/>
    <property type="evidence" value="ECO:0007669"/>
    <property type="project" value="UniProtKB-SubCell"/>
</dbReference>
<protein>
    <recommendedName>
        <fullName evidence="3">histidine kinase</fullName>
        <ecNumber evidence="3">2.7.13.3</ecNumber>
    </recommendedName>
</protein>
<evidence type="ECO:0000256" key="10">
    <source>
        <dbReference type="ARBA" id="ARBA00022840"/>
    </source>
</evidence>
<feature type="transmembrane region" description="Helical" evidence="15">
    <location>
        <begin position="33"/>
        <end position="58"/>
    </location>
</feature>
<comment type="catalytic activity">
    <reaction evidence="1">
        <text>ATP + protein L-histidine = ADP + protein N-phospho-L-histidine.</text>
        <dbReference type="EC" id="2.7.13.3"/>
    </reaction>
</comment>
<dbReference type="InterPro" id="IPR050398">
    <property type="entry name" value="HssS/ArlS-like"/>
</dbReference>
<dbReference type="GO" id="GO:0005524">
    <property type="term" value="F:ATP binding"/>
    <property type="evidence" value="ECO:0007669"/>
    <property type="project" value="UniProtKB-KW"/>
</dbReference>
<name>X0T9B7_9ZZZZ</name>
<dbReference type="PROSITE" id="PS50885">
    <property type="entry name" value="HAMP"/>
    <property type="match status" value="1"/>
</dbReference>
<evidence type="ECO:0000256" key="7">
    <source>
        <dbReference type="ARBA" id="ARBA00022692"/>
    </source>
</evidence>
<evidence type="ECO:0000256" key="15">
    <source>
        <dbReference type="SAM" id="Phobius"/>
    </source>
</evidence>
<proteinExistence type="predicted"/>
<feature type="non-terminal residue" evidence="17">
    <location>
        <position position="1"/>
    </location>
</feature>
<keyword evidence="5" id="KW-0597">Phosphoprotein</keyword>
<dbReference type="InterPro" id="IPR003660">
    <property type="entry name" value="HAMP_dom"/>
</dbReference>
<organism evidence="17">
    <name type="scientific">marine sediment metagenome</name>
    <dbReference type="NCBI Taxonomy" id="412755"/>
    <lineage>
        <taxon>unclassified sequences</taxon>
        <taxon>metagenomes</taxon>
        <taxon>ecological metagenomes</taxon>
    </lineage>
</organism>
<dbReference type="PANTHER" id="PTHR45528:SF1">
    <property type="entry name" value="SENSOR HISTIDINE KINASE CPXA"/>
    <property type="match status" value="1"/>
</dbReference>
<feature type="non-terminal residue" evidence="17">
    <location>
        <position position="320"/>
    </location>
</feature>
<evidence type="ECO:0000256" key="1">
    <source>
        <dbReference type="ARBA" id="ARBA00000085"/>
    </source>
</evidence>
<accession>X0T9B7</accession>
<keyword evidence="12" id="KW-0902">Two-component regulatory system</keyword>
<dbReference type="InterPro" id="IPR036097">
    <property type="entry name" value="HisK_dim/P_sf"/>
</dbReference>
<feature type="transmembrane region" description="Helical" evidence="15">
    <location>
        <begin position="200"/>
        <end position="220"/>
    </location>
</feature>
<dbReference type="EC" id="2.7.13.3" evidence="3"/>
<evidence type="ECO:0000256" key="2">
    <source>
        <dbReference type="ARBA" id="ARBA00004651"/>
    </source>
</evidence>
<feature type="domain" description="HAMP" evidence="16">
    <location>
        <begin position="223"/>
        <end position="275"/>
    </location>
</feature>
<keyword evidence="4" id="KW-1003">Cell membrane</keyword>
<dbReference type="SUPFAM" id="SSF158472">
    <property type="entry name" value="HAMP domain-like"/>
    <property type="match status" value="1"/>
</dbReference>
<evidence type="ECO:0000313" key="17">
    <source>
        <dbReference type="EMBL" id="GAF89804.1"/>
    </source>
</evidence>
<dbReference type="Pfam" id="PF00672">
    <property type="entry name" value="HAMP"/>
    <property type="match status" value="1"/>
</dbReference>
<evidence type="ECO:0000256" key="12">
    <source>
        <dbReference type="ARBA" id="ARBA00023012"/>
    </source>
</evidence>
<dbReference type="EMBL" id="BARS01010104">
    <property type="protein sequence ID" value="GAF89804.1"/>
    <property type="molecule type" value="Genomic_DNA"/>
</dbReference>
<comment type="subcellular location">
    <subcellularLocation>
        <location evidence="2">Cell membrane</location>
        <topology evidence="2">Multi-pass membrane protein</topology>
    </subcellularLocation>
</comment>
<comment type="caution">
    <text evidence="17">The sequence shown here is derived from an EMBL/GenBank/DDBJ whole genome shotgun (WGS) entry which is preliminary data.</text>
</comment>
<evidence type="ECO:0000256" key="6">
    <source>
        <dbReference type="ARBA" id="ARBA00022679"/>
    </source>
</evidence>
<evidence type="ECO:0000256" key="9">
    <source>
        <dbReference type="ARBA" id="ARBA00022777"/>
    </source>
</evidence>
<evidence type="ECO:0000256" key="4">
    <source>
        <dbReference type="ARBA" id="ARBA00022475"/>
    </source>
</evidence>
<dbReference type="CDD" id="cd00082">
    <property type="entry name" value="HisKA"/>
    <property type="match status" value="1"/>
</dbReference>
<dbReference type="InterPro" id="IPR003661">
    <property type="entry name" value="HisK_dim/P_dom"/>
</dbReference>
<evidence type="ECO:0000256" key="8">
    <source>
        <dbReference type="ARBA" id="ARBA00022741"/>
    </source>
</evidence>